<feature type="domain" description="DUF222" evidence="4">
    <location>
        <begin position="2"/>
        <end position="247"/>
    </location>
</feature>
<dbReference type="GO" id="GO:0003676">
    <property type="term" value="F:nucleic acid binding"/>
    <property type="evidence" value="ECO:0007669"/>
    <property type="project" value="InterPro"/>
</dbReference>
<dbReference type="AlphaFoldDB" id="A0A420XMR6"/>
<dbReference type="InterPro" id="IPR003615">
    <property type="entry name" value="HNH_nuc"/>
</dbReference>
<dbReference type="InterPro" id="IPR002711">
    <property type="entry name" value="HNH"/>
</dbReference>
<proteinExistence type="inferred from homology"/>
<organism evidence="5 6">
    <name type="scientific">Motilibacter peucedani</name>
    <dbReference type="NCBI Taxonomy" id="598650"/>
    <lineage>
        <taxon>Bacteria</taxon>
        <taxon>Bacillati</taxon>
        <taxon>Actinomycetota</taxon>
        <taxon>Actinomycetes</taxon>
        <taxon>Motilibacterales</taxon>
        <taxon>Motilibacteraceae</taxon>
        <taxon>Motilibacter</taxon>
    </lineage>
</organism>
<dbReference type="EMBL" id="RBWV01000013">
    <property type="protein sequence ID" value="RKS72580.1"/>
    <property type="molecule type" value="Genomic_DNA"/>
</dbReference>
<evidence type="ECO:0000259" key="3">
    <source>
        <dbReference type="Pfam" id="PF01844"/>
    </source>
</evidence>
<name>A0A420XMR6_9ACTN</name>
<dbReference type="Proteomes" id="UP000281955">
    <property type="component" value="Unassembled WGS sequence"/>
</dbReference>
<evidence type="ECO:0000259" key="4">
    <source>
        <dbReference type="Pfam" id="PF02720"/>
    </source>
</evidence>
<evidence type="ECO:0000313" key="5">
    <source>
        <dbReference type="EMBL" id="RKS72580.1"/>
    </source>
</evidence>
<dbReference type="OrthoDB" id="3634417at2"/>
<sequence length="405" mass="42285">MRAELDAVEAAALAEVDSREAYRLDAAPTTKAWLRHHLRLDQGEAGTRLARAETLGALPRTADALRTGQISARHVDALTRGRRKLGVPTMAAAEETLLGLACTSSPEQVRLAVDRLVQVVDPDETATERAERQRASRHLHVAPGFDGTWTVTGLLDPADGALVKAAVDAHSRRRPLPDGSPDERTRGQRMADALVEFAAAALAAGDAPTVGGTTAHVTLVLDLETLRAEAAGASSAGAGAGAGAAGAAARGLVAGGLASVLGRSFGQAALERLTCSCDVTPVLIDDLGVPLAVGRDSRLAGPAHVKGLWVRDGGCITPGCEGRTVQAHHVVHWGHGGPTELPNLCLLCERCHHLVHDDGWVIEPDPRRPGLFQIRSPRGGPPVPAKHAVDRNPGATTPLLFDDPT</sequence>
<keyword evidence="5" id="KW-0540">Nuclease</keyword>
<keyword evidence="5" id="KW-0378">Hydrolase</keyword>
<dbReference type="InParanoid" id="A0A420XMR6"/>
<dbReference type="GO" id="GO:0004519">
    <property type="term" value="F:endonuclease activity"/>
    <property type="evidence" value="ECO:0007669"/>
    <property type="project" value="UniProtKB-KW"/>
</dbReference>
<feature type="region of interest" description="Disordered" evidence="2">
    <location>
        <begin position="375"/>
        <end position="405"/>
    </location>
</feature>
<feature type="domain" description="HNH" evidence="3">
    <location>
        <begin position="325"/>
        <end position="357"/>
    </location>
</feature>
<comment type="similarity">
    <text evidence="1">Belongs to the Rv1128c/1148c/1588c/1702c/1945/3466 family.</text>
</comment>
<reference evidence="5 6" key="1">
    <citation type="submission" date="2018-10" db="EMBL/GenBank/DDBJ databases">
        <title>Genomic Encyclopedia of Archaeal and Bacterial Type Strains, Phase II (KMG-II): from individual species to whole genera.</title>
        <authorList>
            <person name="Goeker M."/>
        </authorList>
    </citation>
    <scope>NUCLEOTIDE SEQUENCE [LARGE SCALE GENOMIC DNA]</scope>
    <source>
        <strain evidence="5 6">RP-AC37</strain>
    </source>
</reference>
<dbReference type="CDD" id="cd00085">
    <property type="entry name" value="HNHc"/>
    <property type="match status" value="1"/>
</dbReference>
<comment type="caution">
    <text evidence="5">The sequence shown here is derived from an EMBL/GenBank/DDBJ whole genome shotgun (WGS) entry which is preliminary data.</text>
</comment>
<gene>
    <name evidence="5" type="ORF">CLV35_2827</name>
</gene>
<evidence type="ECO:0000256" key="2">
    <source>
        <dbReference type="SAM" id="MobiDB-lite"/>
    </source>
</evidence>
<keyword evidence="6" id="KW-1185">Reference proteome</keyword>
<evidence type="ECO:0000313" key="6">
    <source>
        <dbReference type="Proteomes" id="UP000281955"/>
    </source>
</evidence>
<dbReference type="Pfam" id="PF02720">
    <property type="entry name" value="DUF222"/>
    <property type="match status" value="1"/>
</dbReference>
<protein>
    <submittedName>
        <fullName evidence="5">HNH endonuclease</fullName>
    </submittedName>
</protein>
<dbReference type="Gene3D" id="1.10.30.50">
    <property type="match status" value="1"/>
</dbReference>
<dbReference type="InterPro" id="IPR003870">
    <property type="entry name" value="DUF222"/>
</dbReference>
<evidence type="ECO:0000256" key="1">
    <source>
        <dbReference type="ARBA" id="ARBA00023450"/>
    </source>
</evidence>
<dbReference type="GO" id="GO:0008270">
    <property type="term" value="F:zinc ion binding"/>
    <property type="evidence" value="ECO:0007669"/>
    <property type="project" value="InterPro"/>
</dbReference>
<dbReference type="Pfam" id="PF01844">
    <property type="entry name" value="HNH"/>
    <property type="match status" value="1"/>
</dbReference>
<keyword evidence="5" id="KW-0255">Endonuclease</keyword>
<accession>A0A420XMR6</accession>